<accession>A0AAE1Z898</accession>
<gene>
    <name evidence="3" type="ORF">MN116_007910</name>
</gene>
<dbReference type="Pfam" id="PF02174">
    <property type="entry name" value="IRS"/>
    <property type="match status" value="1"/>
</dbReference>
<evidence type="ECO:0000313" key="3">
    <source>
        <dbReference type="EMBL" id="KAK4468734.1"/>
    </source>
</evidence>
<feature type="compositionally biased region" description="Low complexity" evidence="1">
    <location>
        <begin position="764"/>
        <end position="775"/>
    </location>
</feature>
<dbReference type="EMBL" id="JALJAT010000006">
    <property type="protein sequence ID" value="KAK4468734.1"/>
    <property type="molecule type" value="Genomic_DNA"/>
</dbReference>
<evidence type="ECO:0000256" key="1">
    <source>
        <dbReference type="SAM" id="MobiDB-lite"/>
    </source>
</evidence>
<feature type="region of interest" description="Disordered" evidence="1">
    <location>
        <begin position="759"/>
        <end position="780"/>
    </location>
</feature>
<sequence length="1191" mass="133262">MGAINSLIDTPGGYSILQRNSETWHCRFCGSAYNDICAKDMIHTSGLENHHPAELCGIWLGKSHLNQTRDIRLNDFRAISTSPVHCVENECNFESTGSPLITLPKRSCAPAKSHVATLLRHADATKNHSTSKEEFFSTMDIRNSSSAQYTELEGCRINGCLFVEHGNLVFQAISKRSRIPFLLIDQQMLGPTSDCISSAFSSFKGGLPDNPKTQNSIQNSSLICSSTENSTHLINLDKSGQKCLIPHMDNPYTSTNRCSEDSKPRHPPPPLRLSWPLVTLRRFGFYGNSLFKVETGRRAPRGEGIYLFRIKHLREFRKSFETCVHHRRDNLSVHQLSTTTSESRPLLRNNNSNSNTGKISFIMPFNKIFHKHSSTSLLSTTHILRGSIINGKSDQTLLNEQRETLRHHSRQHAPVLSERNNLAFSFDDAEIDLFQGQNVDSTTNKKNKIKQQKQEYQDQVSLNCLHWLQLQSSPDCYSNENSHQRVNNRCNYNHKHSSTKLQHNFKLSCPQLNDITSINPINWNNNNNNNRNDAKPICNDSQRHHVGGGCRGYCLRGDGSYHRPNRYRSYCLDEDTDDDKIVDFDECTVEEEEISNLPEAPLPPICNNSSYCDIIQDGQDDYQKIYDNLIVVNNGVNNNNDSNNDDCFCNNTLVRQSLPSMTEIGNTEPAHCCIHQQVTSQSLSKNDERTERIHNALNCIDEIDKKKPTDRQSHVSSIDGGVVKSDVAISSVGEQQNNVCQNSPTLLKQSLSSDMNLNETFDKSNSITTSSTTSNDPKEHDMIKKCKNKSQTLILPRLPSISTSSKMYLHSRHASLPNPNTCASSSNTVSSCSGSISRRDNNAVDIDANHCRDENLSFRSHKKLSSDYLCKIHRNLSNSADRKNFDLLDMITEYSPYYNLLTNPETSTQLRCTGRCTSQTIAPSLLGEYNPKCTHSSSVSCLPNDFTTNCLPSSSANYSIVNDNINCTSCCSSYFKESPIQNSHNQSLVLSGSSSIMNAIISVTTNTTTFSSASMTTTSASSVPHSINNLGYHKHYERPTSMLHYATLDFGPVTLEACQYRNESYSDMNNVHRNNDMPNTLTGSSYTHRYCPVNNVTNASTTDNNGSSGACNQDNLTESCSSHIYGTLTDSLHVIESPCQNHFYRHNVSNNNSSHCDDMIHDETDTDLPSNYVAICQLQTLAMRAVLSATT</sequence>
<dbReference type="InterPro" id="IPR002404">
    <property type="entry name" value="IRS_PTB"/>
</dbReference>
<keyword evidence="4" id="KW-1185">Reference proteome</keyword>
<dbReference type="SUPFAM" id="SSF50729">
    <property type="entry name" value="PH domain-like"/>
    <property type="match status" value="1"/>
</dbReference>
<name>A0AAE1Z898_SCHME</name>
<dbReference type="Gene3D" id="2.30.29.30">
    <property type="entry name" value="Pleckstrin-homology domain (PH domain)/Phosphotyrosine-binding domain (PTB)"/>
    <property type="match status" value="1"/>
</dbReference>
<reference evidence="3" key="2">
    <citation type="journal article" date="2023" name="Infect Dis Poverty">
        <title>Chromosome-scale genome of the human blood fluke Schistosoma mekongi and its implications for public health.</title>
        <authorList>
            <person name="Zhou M."/>
            <person name="Xu L."/>
            <person name="Xu D."/>
            <person name="Chen W."/>
            <person name="Khan J."/>
            <person name="Hu Y."/>
            <person name="Huang H."/>
            <person name="Wei H."/>
            <person name="Zhang Y."/>
            <person name="Chusongsang P."/>
            <person name="Tanasarnprasert K."/>
            <person name="Hu X."/>
            <person name="Limpanont Y."/>
            <person name="Lv Z."/>
        </authorList>
    </citation>
    <scope>NUCLEOTIDE SEQUENCE</scope>
    <source>
        <strain evidence="3">LV_2022a</strain>
    </source>
</reference>
<evidence type="ECO:0000259" key="2">
    <source>
        <dbReference type="Pfam" id="PF02174"/>
    </source>
</evidence>
<dbReference type="Proteomes" id="UP001292079">
    <property type="component" value="Unassembled WGS sequence"/>
</dbReference>
<protein>
    <recommendedName>
        <fullName evidence="2">IRS-type PTB domain-containing protein</fullName>
    </recommendedName>
</protein>
<feature type="domain" description="IRS-type PTB" evidence="2">
    <location>
        <begin position="273"/>
        <end position="309"/>
    </location>
</feature>
<reference evidence="3" key="1">
    <citation type="submission" date="2022-04" db="EMBL/GenBank/DDBJ databases">
        <authorList>
            <person name="Xu L."/>
            <person name="Lv Z."/>
        </authorList>
    </citation>
    <scope>NUCLEOTIDE SEQUENCE</scope>
    <source>
        <strain evidence="3">LV_2022a</strain>
    </source>
</reference>
<proteinExistence type="predicted"/>
<organism evidence="3 4">
    <name type="scientific">Schistosoma mekongi</name>
    <name type="common">Parasitic worm</name>
    <dbReference type="NCBI Taxonomy" id="38744"/>
    <lineage>
        <taxon>Eukaryota</taxon>
        <taxon>Metazoa</taxon>
        <taxon>Spiralia</taxon>
        <taxon>Lophotrochozoa</taxon>
        <taxon>Platyhelminthes</taxon>
        <taxon>Trematoda</taxon>
        <taxon>Digenea</taxon>
        <taxon>Strigeidida</taxon>
        <taxon>Schistosomatoidea</taxon>
        <taxon>Schistosomatidae</taxon>
        <taxon>Schistosoma</taxon>
    </lineage>
</organism>
<comment type="caution">
    <text evidence="3">The sequence shown here is derived from an EMBL/GenBank/DDBJ whole genome shotgun (WGS) entry which is preliminary data.</text>
</comment>
<dbReference type="InterPro" id="IPR011993">
    <property type="entry name" value="PH-like_dom_sf"/>
</dbReference>
<evidence type="ECO:0000313" key="4">
    <source>
        <dbReference type="Proteomes" id="UP001292079"/>
    </source>
</evidence>
<dbReference type="AlphaFoldDB" id="A0AAE1Z898"/>